<dbReference type="EMBL" id="GL349009">
    <property type="protein sequence ID" value="EFH38748.1"/>
    <property type="molecule type" value="Genomic_DNA"/>
</dbReference>
<evidence type="ECO:0000313" key="3">
    <source>
        <dbReference type="Proteomes" id="UP000008694"/>
    </source>
</evidence>
<dbReference type="Pfam" id="PF24758">
    <property type="entry name" value="LRR_At5g56370"/>
    <property type="match status" value="1"/>
</dbReference>
<dbReference type="HOGENOM" id="CLU_010721_7_0_1"/>
<feature type="domain" description="F-box/LRR-repeat protein 15/At3g58940/PEG3-like LRR" evidence="1">
    <location>
        <begin position="68"/>
        <end position="176"/>
    </location>
</feature>
<proteinExistence type="predicted"/>
<keyword evidence="3" id="KW-1185">Reference proteome</keyword>
<evidence type="ECO:0000259" key="1">
    <source>
        <dbReference type="Pfam" id="PF24758"/>
    </source>
</evidence>
<accession>D7MXI3</accession>
<dbReference type="AlphaFoldDB" id="D7MXI3"/>
<dbReference type="PANTHER" id="PTHR31293">
    <property type="entry name" value="RNI-LIKE SUPERFAMILY PROTEIN"/>
    <property type="match status" value="1"/>
</dbReference>
<dbReference type="Gramene" id="scaffold_42800001.1">
    <property type="protein sequence ID" value="scaffold_42800001.1"/>
    <property type="gene ID" value="scaffold_42800001.1"/>
</dbReference>
<protein>
    <recommendedName>
        <fullName evidence="1">F-box/LRR-repeat protein 15/At3g58940/PEG3-like LRR domain-containing protein</fullName>
    </recommendedName>
</protein>
<dbReference type="Proteomes" id="UP000008694">
    <property type="component" value="Unassembled WGS sequence"/>
</dbReference>
<dbReference type="PANTHER" id="PTHR31293:SF22">
    <property type="entry name" value="BNAC06G06520D PROTEIN"/>
    <property type="match status" value="1"/>
</dbReference>
<dbReference type="InterPro" id="IPR055411">
    <property type="entry name" value="LRR_FXL15/At3g58940/PEG3-like"/>
</dbReference>
<dbReference type="SUPFAM" id="SSF52047">
    <property type="entry name" value="RNI-like"/>
    <property type="match status" value="1"/>
</dbReference>
<name>D7MXI3_ARALL</name>
<gene>
    <name evidence="2" type="ORF">ARALYDRAFT_920651</name>
</gene>
<dbReference type="InterPro" id="IPR055294">
    <property type="entry name" value="FBL60-like"/>
</dbReference>
<organism evidence="3">
    <name type="scientific">Arabidopsis lyrata subsp. lyrata</name>
    <name type="common">Lyre-leaved rock-cress</name>
    <dbReference type="NCBI Taxonomy" id="81972"/>
    <lineage>
        <taxon>Eukaryota</taxon>
        <taxon>Viridiplantae</taxon>
        <taxon>Streptophyta</taxon>
        <taxon>Embryophyta</taxon>
        <taxon>Tracheophyta</taxon>
        <taxon>Spermatophyta</taxon>
        <taxon>Magnoliopsida</taxon>
        <taxon>eudicotyledons</taxon>
        <taxon>Gunneridae</taxon>
        <taxon>Pentapetalae</taxon>
        <taxon>rosids</taxon>
        <taxon>malvids</taxon>
        <taxon>Brassicales</taxon>
        <taxon>Brassicaceae</taxon>
        <taxon>Camelineae</taxon>
        <taxon>Arabidopsis</taxon>
    </lineage>
</organism>
<evidence type="ECO:0000313" key="2">
    <source>
        <dbReference type="EMBL" id="EFH38748.1"/>
    </source>
</evidence>
<sequence>MFTFSPNLDFDDSIFCQPRKKNRNKNPNDVQERFNDFVDKAFALKGSENINKFSLKLSRTYKEKLYNIDRWICNALEQGISEFHLDIKPTWYGWHDLPSEVFTSTTLVKLSLGTTLRCQGLPSDTSLPALKILFLDSILFEEDQSFDVFLAACPALEDLTIHYKVYQGNSYVVSSPGSIYLRAISRIISLDTPNVVNFYYSDYILESPQCRWDSRTKATFDLYFCNDDKHYVQNGAEVTDLITGIRNVKTLHLTSSTVEVILVCLPVFNNLVDLVFLSKKEGWKLLLPRLLQHSPNLKTLVLSYQGYASELKHIRHFLLKMECLEVVQIYV</sequence>
<reference evidence="3" key="1">
    <citation type="journal article" date="2011" name="Nat. Genet.">
        <title>The Arabidopsis lyrata genome sequence and the basis of rapid genome size change.</title>
        <authorList>
            <person name="Hu T.T."/>
            <person name="Pattyn P."/>
            <person name="Bakker E.G."/>
            <person name="Cao J."/>
            <person name="Cheng J.-F."/>
            <person name="Clark R.M."/>
            <person name="Fahlgren N."/>
            <person name="Fawcett J.A."/>
            <person name="Grimwood J."/>
            <person name="Gundlach H."/>
            <person name="Haberer G."/>
            <person name="Hollister J.D."/>
            <person name="Ossowski S."/>
            <person name="Ottilar R.P."/>
            <person name="Salamov A.A."/>
            <person name="Schneeberger K."/>
            <person name="Spannagl M."/>
            <person name="Wang X."/>
            <person name="Yang L."/>
            <person name="Nasrallah M.E."/>
            <person name="Bergelson J."/>
            <person name="Carrington J.C."/>
            <person name="Gaut B.S."/>
            <person name="Schmutz J."/>
            <person name="Mayer K.F.X."/>
            <person name="Van de Peer Y."/>
            <person name="Grigoriev I.V."/>
            <person name="Nordborg M."/>
            <person name="Weigel D."/>
            <person name="Guo Y.-L."/>
        </authorList>
    </citation>
    <scope>NUCLEOTIDE SEQUENCE [LARGE SCALE GENOMIC DNA]</scope>
    <source>
        <strain evidence="3">cv. MN47</strain>
    </source>
</reference>